<dbReference type="SUPFAM" id="SSF51445">
    <property type="entry name" value="(Trans)glycosidases"/>
    <property type="match status" value="1"/>
</dbReference>
<dbReference type="GO" id="GO:0016798">
    <property type="term" value="F:hydrolase activity, acting on glycosyl bonds"/>
    <property type="evidence" value="ECO:0007669"/>
    <property type="project" value="InterPro"/>
</dbReference>
<feature type="non-terminal residue" evidence="12">
    <location>
        <position position="527"/>
    </location>
</feature>
<evidence type="ECO:0000256" key="10">
    <source>
        <dbReference type="ARBA" id="ARBA00039100"/>
    </source>
</evidence>
<reference evidence="12 13" key="1">
    <citation type="submission" date="2019-09" db="EMBL/GenBank/DDBJ databases">
        <title>Bird 10,000 Genomes (B10K) Project - Family phase.</title>
        <authorList>
            <person name="Zhang G."/>
        </authorList>
    </citation>
    <scope>NUCLEOTIDE SEQUENCE [LARGE SCALE GENOMIC DNA]</scope>
    <source>
        <strain evidence="12">B10K-DU-001-16</strain>
        <tissue evidence="12">Muscle</tissue>
    </source>
</reference>
<sequence length="527" mass="58882">VLLLVPVPVPGLGPAEDGRVTELRLGLKGRALREVSPAFLSLTLDASLARDPRYITLLSNPKLHALAAALSPGFLRFGGTETDFLIFDPNKDSTKEENVLWELQAQQEACGMRPAFAAVAKLLLARWPSQEKLILAELTWKKHKNTTITGKTLDILYSFANCSGFHLIFGLNALLRRGGLQWDSSNAQALLDYCSSRRYNISWELGNEPNSFRKKSGIYVDGFQLGQDFIHLRQLLSSYPLYQHAKLYGPDVGQPRKHTQRLLRSFLKSGGKVIDSVTWHHYYVNGRSATRKDFLSPEVLDTFATAVQEVLEIVDGTVPNKKVWLGETSSAYGGGAPRLSNTYVAGFMWLDKLGLSARQGIDVVMRQVFFGAGTYHLVDANFEPLPDYWLSLLYKKLVGTKVLTVALAGADKRKLRVYLHCTNTLHPKYREGDVTLFALNLYNVTQHLQLPSYLLSKHVDQYLLLPHGKENILSRSILLNGHVLRMVDDRTLPELMEKPLSPGTILGLPPFSYGFYVIKNAKATACI</sequence>
<keyword evidence="13" id="KW-1185">Reference proteome</keyword>
<dbReference type="EMBL" id="VWZO01014884">
    <property type="protein sequence ID" value="NXH18280.1"/>
    <property type="molecule type" value="Genomic_DNA"/>
</dbReference>
<proteinExistence type="inferred from homology"/>
<keyword evidence="8" id="KW-0325">Glycoprotein</keyword>
<protein>
    <recommendedName>
        <fullName evidence="11">Heparanase</fullName>
        <ecNumber evidence="10">3.2.1.166</ecNumber>
    </recommendedName>
</protein>
<dbReference type="AlphaFoldDB" id="A0A7K9HYW2"/>
<comment type="similarity">
    <text evidence="2">Belongs to the glycosyl hydrolase 79 family.</text>
</comment>
<dbReference type="InterPro" id="IPR017853">
    <property type="entry name" value="GH"/>
</dbReference>
<dbReference type="InterPro" id="IPR005199">
    <property type="entry name" value="Glyco_hydro_79"/>
</dbReference>
<dbReference type="PANTHER" id="PTHR46145">
    <property type="entry name" value="HEPARANASE"/>
    <property type="match status" value="1"/>
</dbReference>
<dbReference type="OrthoDB" id="726732at2759"/>
<evidence type="ECO:0000256" key="11">
    <source>
        <dbReference type="ARBA" id="ARBA00040414"/>
    </source>
</evidence>
<dbReference type="PANTHER" id="PTHR46145:SF3">
    <property type="entry name" value="HEPARANASE"/>
    <property type="match status" value="1"/>
</dbReference>
<dbReference type="Pfam" id="PF03662">
    <property type="entry name" value="Glyco_hydro_79n"/>
    <property type="match status" value="1"/>
</dbReference>
<evidence type="ECO:0000256" key="8">
    <source>
        <dbReference type="ARBA" id="ARBA00023180"/>
    </source>
</evidence>
<dbReference type="Gene3D" id="3.20.20.80">
    <property type="entry name" value="Glycosidases"/>
    <property type="match status" value="1"/>
</dbReference>
<evidence type="ECO:0000256" key="6">
    <source>
        <dbReference type="ARBA" id="ARBA00022889"/>
    </source>
</evidence>
<evidence type="ECO:0000256" key="1">
    <source>
        <dbReference type="ARBA" id="ARBA00004613"/>
    </source>
</evidence>
<organism evidence="12 13">
    <name type="scientific">Bucco capensis</name>
    <name type="common">collared puffbird</name>
    <dbReference type="NCBI Taxonomy" id="135168"/>
    <lineage>
        <taxon>Eukaryota</taxon>
        <taxon>Metazoa</taxon>
        <taxon>Chordata</taxon>
        <taxon>Craniata</taxon>
        <taxon>Vertebrata</taxon>
        <taxon>Euteleostomi</taxon>
        <taxon>Archelosauria</taxon>
        <taxon>Archosauria</taxon>
        <taxon>Dinosauria</taxon>
        <taxon>Saurischia</taxon>
        <taxon>Theropoda</taxon>
        <taxon>Coelurosauria</taxon>
        <taxon>Aves</taxon>
        <taxon>Neognathae</taxon>
        <taxon>Neoaves</taxon>
        <taxon>Telluraves</taxon>
        <taxon>Coraciimorphae</taxon>
        <taxon>Piciformes</taxon>
        <taxon>Bucconidae</taxon>
        <taxon>Bucco</taxon>
    </lineage>
</organism>
<dbReference type="GO" id="GO:0060055">
    <property type="term" value="P:angiogenesis involved in wound healing"/>
    <property type="evidence" value="ECO:0007669"/>
    <property type="project" value="TreeGrafter"/>
</dbReference>
<keyword evidence="4" id="KW-0732">Signal</keyword>
<dbReference type="GO" id="GO:0016020">
    <property type="term" value="C:membrane"/>
    <property type="evidence" value="ECO:0007669"/>
    <property type="project" value="InterPro"/>
</dbReference>
<evidence type="ECO:0000256" key="7">
    <source>
        <dbReference type="ARBA" id="ARBA00023157"/>
    </source>
</evidence>
<dbReference type="GO" id="GO:0007160">
    <property type="term" value="P:cell-matrix adhesion"/>
    <property type="evidence" value="ECO:0007669"/>
    <property type="project" value="TreeGrafter"/>
</dbReference>
<feature type="non-terminal residue" evidence="12">
    <location>
        <position position="1"/>
    </location>
</feature>
<keyword evidence="7" id="KW-1015">Disulfide bond</keyword>
<dbReference type="Proteomes" id="UP000534107">
    <property type="component" value="Unassembled WGS sequence"/>
</dbReference>
<evidence type="ECO:0000256" key="9">
    <source>
        <dbReference type="ARBA" id="ARBA00036917"/>
    </source>
</evidence>
<comment type="catalytic activity">
    <reaction evidence="9">
        <text>endohydrolysis of (1-&gt;4)-beta-D-glycosidic bonds of heparan sulfate chains in heparan sulfate proteoglycan.</text>
        <dbReference type="EC" id="3.2.1.166"/>
    </reaction>
</comment>
<gene>
    <name evidence="12" type="primary">Hpse</name>
    <name evidence="12" type="ORF">BUCCAP_R09810</name>
</gene>
<evidence type="ECO:0000256" key="3">
    <source>
        <dbReference type="ARBA" id="ARBA00022525"/>
    </source>
</evidence>
<keyword evidence="5" id="KW-0378">Hydrolase</keyword>
<comment type="subcellular location">
    <subcellularLocation>
        <location evidence="1">Secreted</location>
    </subcellularLocation>
</comment>
<evidence type="ECO:0000256" key="5">
    <source>
        <dbReference type="ARBA" id="ARBA00022801"/>
    </source>
</evidence>
<dbReference type="EC" id="3.2.1.166" evidence="10"/>
<dbReference type="GO" id="GO:0031012">
    <property type="term" value="C:extracellular matrix"/>
    <property type="evidence" value="ECO:0007669"/>
    <property type="project" value="TreeGrafter"/>
</dbReference>
<dbReference type="GO" id="GO:0005615">
    <property type="term" value="C:extracellular space"/>
    <property type="evidence" value="ECO:0007669"/>
    <property type="project" value="TreeGrafter"/>
</dbReference>
<evidence type="ECO:0000313" key="13">
    <source>
        <dbReference type="Proteomes" id="UP000534107"/>
    </source>
</evidence>
<comment type="caution">
    <text evidence="12">The sequence shown here is derived from an EMBL/GenBank/DDBJ whole genome shotgun (WGS) entry which is preliminary data.</text>
</comment>
<keyword evidence="3" id="KW-0964">Secreted</keyword>
<evidence type="ECO:0000313" key="12">
    <source>
        <dbReference type="EMBL" id="NXH18280.1"/>
    </source>
</evidence>
<evidence type="ECO:0000256" key="2">
    <source>
        <dbReference type="ARBA" id="ARBA00009800"/>
    </source>
</evidence>
<accession>A0A7K9HYW2</accession>
<name>A0A7K9HYW2_9PICI</name>
<evidence type="ECO:0000256" key="4">
    <source>
        <dbReference type="ARBA" id="ARBA00022729"/>
    </source>
</evidence>
<keyword evidence="6" id="KW-0130">Cell adhesion</keyword>